<protein>
    <submittedName>
        <fullName evidence="1">Uncharacterized protein</fullName>
    </submittedName>
</protein>
<evidence type="ECO:0000313" key="2">
    <source>
        <dbReference type="Proteomes" id="UP001054945"/>
    </source>
</evidence>
<comment type="caution">
    <text evidence="1">The sequence shown here is derived from an EMBL/GenBank/DDBJ whole genome shotgun (WGS) entry which is preliminary data.</text>
</comment>
<proteinExistence type="predicted"/>
<evidence type="ECO:0000313" key="1">
    <source>
        <dbReference type="EMBL" id="GIX84896.1"/>
    </source>
</evidence>
<gene>
    <name evidence="1" type="ORF">CEXT_510071</name>
</gene>
<dbReference type="Proteomes" id="UP001054945">
    <property type="component" value="Unassembled WGS sequence"/>
</dbReference>
<sequence>MVSGIDYPKLTGTSLCVSRVLEDLLKFILCRCPVRLRNLYVPWRNGAGDYSSMGLHINGCRISIANSRIRMPIFRIHQTIDESERHALLRFVSFLAYQISMNIFISIPPKLAIRIQWVLHRRDRKHEIVGSCIPSC</sequence>
<accession>A0AAV4NMD9</accession>
<dbReference type="AlphaFoldDB" id="A0AAV4NMD9"/>
<keyword evidence="2" id="KW-1185">Reference proteome</keyword>
<organism evidence="1 2">
    <name type="scientific">Caerostris extrusa</name>
    <name type="common">Bark spider</name>
    <name type="synonym">Caerostris bankana</name>
    <dbReference type="NCBI Taxonomy" id="172846"/>
    <lineage>
        <taxon>Eukaryota</taxon>
        <taxon>Metazoa</taxon>
        <taxon>Ecdysozoa</taxon>
        <taxon>Arthropoda</taxon>
        <taxon>Chelicerata</taxon>
        <taxon>Arachnida</taxon>
        <taxon>Araneae</taxon>
        <taxon>Araneomorphae</taxon>
        <taxon>Entelegynae</taxon>
        <taxon>Araneoidea</taxon>
        <taxon>Araneidae</taxon>
        <taxon>Caerostris</taxon>
    </lineage>
</organism>
<dbReference type="EMBL" id="BPLR01021011">
    <property type="protein sequence ID" value="GIX84896.1"/>
    <property type="molecule type" value="Genomic_DNA"/>
</dbReference>
<reference evidence="1 2" key="1">
    <citation type="submission" date="2021-06" db="EMBL/GenBank/DDBJ databases">
        <title>Caerostris extrusa draft genome.</title>
        <authorList>
            <person name="Kono N."/>
            <person name="Arakawa K."/>
        </authorList>
    </citation>
    <scope>NUCLEOTIDE SEQUENCE [LARGE SCALE GENOMIC DNA]</scope>
</reference>
<name>A0AAV4NMD9_CAEEX</name>